<reference evidence="2 3" key="1">
    <citation type="submission" date="2016-06" db="EMBL/GenBank/DDBJ databases">
        <authorList>
            <person name="Varghese N."/>
            <person name="Submissions Spin"/>
        </authorList>
    </citation>
    <scope>NUCLEOTIDE SEQUENCE [LARGE SCALE GENOMIC DNA]</scope>
    <source>
        <strain evidence="2 3">DSM 45142</strain>
    </source>
</reference>
<dbReference type="Proteomes" id="UP000199405">
    <property type="component" value="Unassembled WGS sequence"/>
</dbReference>
<feature type="compositionally biased region" description="Low complexity" evidence="1">
    <location>
        <begin position="122"/>
        <end position="140"/>
    </location>
</feature>
<evidence type="ECO:0000256" key="1">
    <source>
        <dbReference type="SAM" id="MobiDB-lite"/>
    </source>
</evidence>
<protein>
    <submittedName>
        <fullName evidence="2">Collagen triple helix repeat-containing protein</fullName>
    </submittedName>
</protein>
<evidence type="ECO:0000313" key="3">
    <source>
        <dbReference type="Proteomes" id="UP000199405"/>
    </source>
</evidence>
<name>A0ABY0KL33_9ACTN</name>
<organism evidence="2 3">
    <name type="scientific">Micromonospora tulbaghiae</name>
    <dbReference type="NCBI Taxonomy" id="479978"/>
    <lineage>
        <taxon>Bacteria</taxon>
        <taxon>Bacillati</taxon>
        <taxon>Actinomycetota</taxon>
        <taxon>Actinomycetes</taxon>
        <taxon>Micromonosporales</taxon>
        <taxon>Micromonosporaceae</taxon>
        <taxon>Micromonospora</taxon>
    </lineage>
</organism>
<evidence type="ECO:0000313" key="2">
    <source>
        <dbReference type="EMBL" id="SCE67721.1"/>
    </source>
</evidence>
<keyword evidence="2" id="KW-0176">Collagen</keyword>
<proteinExistence type="predicted"/>
<accession>A0ABY0KL33</accession>
<comment type="caution">
    <text evidence="2">The sequence shown here is derived from an EMBL/GenBank/DDBJ whole genome shotgun (WGS) entry which is preliminary data.</text>
</comment>
<gene>
    <name evidence="2" type="ORF">GA0070562_1613</name>
</gene>
<dbReference type="InterPro" id="IPR008160">
    <property type="entry name" value="Collagen"/>
</dbReference>
<keyword evidence="3" id="KW-1185">Reference proteome</keyword>
<dbReference type="EMBL" id="FMCQ01000001">
    <property type="protein sequence ID" value="SCE67721.1"/>
    <property type="molecule type" value="Genomic_DNA"/>
</dbReference>
<dbReference type="Pfam" id="PF01391">
    <property type="entry name" value="Collagen"/>
    <property type="match status" value="1"/>
</dbReference>
<sequence>MREKTERKPLASLRHVKAASGFSSVMIIAGMTTGVTPAQAAEVVHNARAERSYQGTPGPAGQARVWQPGATLVRDGGPDGWSDPQGWQWQDQEPGRRRHDGSKVGPQGPQGAQGERGRRGPRGFQGAAGPQGFQGEQGPQGVAGSPGAQG</sequence>
<feature type="non-terminal residue" evidence="2">
    <location>
        <position position="150"/>
    </location>
</feature>
<feature type="region of interest" description="Disordered" evidence="1">
    <location>
        <begin position="49"/>
        <end position="150"/>
    </location>
</feature>